<evidence type="ECO:0000313" key="2">
    <source>
        <dbReference type="Proteomes" id="UP001500742"/>
    </source>
</evidence>
<accession>A0ABP7PEG8</accession>
<proteinExistence type="predicted"/>
<organism evidence="1 2">
    <name type="scientific">Mucilaginibacter dorajii</name>
    <dbReference type="NCBI Taxonomy" id="692994"/>
    <lineage>
        <taxon>Bacteria</taxon>
        <taxon>Pseudomonadati</taxon>
        <taxon>Bacteroidota</taxon>
        <taxon>Sphingobacteriia</taxon>
        <taxon>Sphingobacteriales</taxon>
        <taxon>Sphingobacteriaceae</taxon>
        <taxon>Mucilaginibacter</taxon>
    </lineage>
</organism>
<evidence type="ECO:0000313" key="1">
    <source>
        <dbReference type="EMBL" id="GAA3964325.1"/>
    </source>
</evidence>
<keyword evidence="2" id="KW-1185">Reference proteome</keyword>
<comment type="caution">
    <text evidence="1">The sequence shown here is derived from an EMBL/GenBank/DDBJ whole genome shotgun (WGS) entry which is preliminary data.</text>
</comment>
<evidence type="ECO:0008006" key="3">
    <source>
        <dbReference type="Google" id="ProtNLM"/>
    </source>
</evidence>
<name>A0ABP7PEG8_9SPHI</name>
<dbReference type="PROSITE" id="PS51257">
    <property type="entry name" value="PROKAR_LIPOPROTEIN"/>
    <property type="match status" value="1"/>
</dbReference>
<dbReference type="RefSeq" id="WP_259092187.1">
    <property type="nucleotide sequence ID" value="NZ_BAAAZC010000008.1"/>
</dbReference>
<sequence>MKLNHFTFLCAIVLASCTSKENKTEPKAEQPLIGTWHLVSSKSITKGDTAVTTPSKDEEMVKIFNGTNFAFFTHDLLHGKTAKPVYSSGSGTYTLSGDDYAEHLAYCDARDWENRDFKFKVKFNGDTLVQTGIEKIDSLKIDHIIIETYVKVK</sequence>
<gene>
    <name evidence="1" type="ORF">GCM10022210_10830</name>
</gene>
<dbReference type="Gene3D" id="2.40.128.490">
    <property type="entry name" value="Uncharacterised protein PF14869, DUF4488"/>
    <property type="match status" value="1"/>
</dbReference>
<dbReference type="Proteomes" id="UP001500742">
    <property type="component" value="Unassembled WGS sequence"/>
</dbReference>
<dbReference type="EMBL" id="BAAAZC010000008">
    <property type="protein sequence ID" value="GAA3964325.1"/>
    <property type="molecule type" value="Genomic_DNA"/>
</dbReference>
<reference evidence="2" key="1">
    <citation type="journal article" date="2019" name="Int. J. Syst. Evol. Microbiol.">
        <title>The Global Catalogue of Microorganisms (GCM) 10K type strain sequencing project: providing services to taxonomists for standard genome sequencing and annotation.</title>
        <authorList>
            <consortium name="The Broad Institute Genomics Platform"/>
            <consortium name="The Broad Institute Genome Sequencing Center for Infectious Disease"/>
            <person name="Wu L."/>
            <person name="Ma J."/>
        </authorList>
    </citation>
    <scope>NUCLEOTIDE SEQUENCE [LARGE SCALE GENOMIC DNA]</scope>
    <source>
        <strain evidence="2">JCM 16601</strain>
    </source>
</reference>
<protein>
    <recommendedName>
        <fullName evidence="3">Lipocalin-like domain-containing protein</fullName>
    </recommendedName>
</protein>